<dbReference type="PANTHER" id="PTHR30121">
    <property type="entry name" value="UNCHARACTERIZED PROTEIN YJGR-RELATED"/>
    <property type="match status" value="1"/>
</dbReference>
<evidence type="ECO:0000313" key="3">
    <source>
        <dbReference type="Proteomes" id="UP001319921"/>
    </source>
</evidence>
<dbReference type="InterPro" id="IPR002789">
    <property type="entry name" value="HerA_central"/>
</dbReference>
<dbReference type="GeneID" id="68865289"/>
<accession>A0AAQ4CP11</accession>
<name>A0AAQ4CP11_9CREN</name>
<dbReference type="Pfam" id="PF01935">
    <property type="entry name" value="DUF87"/>
    <property type="match status" value="1"/>
</dbReference>
<evidence type="ECO:0000259" key="1">
    <source>
        <dbReference type="Pfam" id="PF01935"/>
    </source>
</evidence>
<evidence type="ECO:0000313" key="2">
    <source>
        <dbReference type="EMBL" id="BDB97542.1"/>
    </source>
</evidence>
<dbReference type="EMBL" id="AP025226">
    <property type="protein sequence ID" value="BDB97542.1"/>
    <property type="molecule type" value="Genomic_DNA"/>
</dbReference>
<dbReference type="KEGG" id="scas:SACC_05590"/>
<dbReference type="InterPro" id="IPR051162">
    <property type="entry name" value="T4SS_component"/>
</dbReference>
<keyword evidence="3" id="KW-1185">Reference proteome</keyword>
<dbReference type="PANTHER" id="PTHR30121:SF11">
    <property type="entry name" value="AAA+ ATPASE DOMAIN-CONTAINING PROTEIN"/>
    <property type="match status" value="1"/>
</dbReference>
<sequence length="582" mass="67134">MMLSIFEGSEGRLREAKIITRQTSDGRGTISFRNYIVEFPYSLKDKLGIGKLLAVNTIKENNYLILEIADIIPMHYGMISLDASVPREIRDEIMRKVEESWYSAEEREKWIDAITYPLGYILEINNENIVFKKGYFPPLLGSSVKILNKAVYTKFVCSNSNISLGNILNEDIRLNVDLEKAIRYHLGIFAFTGSGKSNLASLIVRKALDNLPNTKVVIFDVSMEYAILLLDKLIDIESKLISLDRISTNFLDAGRRFIRSHVIPDDIIDLKDKIRKSAEILYQKERMKQLYVPPQGLTFLTYGDIIDLIRKQIEDKYTAISQKPLLYTFLSKLDNFMRDRKLTSDDIVDESINQLLDEIETMGREAHLKDNSSLFTFIAGIRSYISLGIQETEDYDIEKLSIEILDPSENSPRLFIIELPNLEEGRQVVASIINQVYNRRKRMYSDNPKILFIIDEAQEFIPYDTKQKDKSEASSEAIEKLLRHGRKYHLHALISTQRLAYLNTNALQQLHTYFISTLPRPYDRQLLAETFGISDMLLDKTLELEPGQWLLVSFKSALPHDVPVFFSADNNLQLIREFLNKL</sequence>
<dbReference type="SUPFAM" id="SSF52540">
    <property type="entry name" value="P-loop containing nucleoside triphosphate hydrolases"/>
    <property type="match status" value="1"/>
</dbReference>
<gene>
    <name evidence="2" type="ORF">SACC_05590</name>
</gene>
<proteinExistence type="predicted"/>
<dbReference type="Gene3D" id="3.40.50.300">
    <property type="entry name" value="P-loop containing nucleotide triphosphate hydrolases"/>
    <property type="match status" value="2"/>
</dbReference>
<dbReference type="AlphaFoldDB" id="A0AAQ4CP11"/>
<dbReference type="InterPro" id="IPR027417">
    <property type="entry name" value="P-loop_NTPase"/>
</dbReference>
<feature type="domain" description="Helicase HerA central" evidence="1">
    <location>
        <begin position="163"/>
        <end position="429"/>
    </location>
</feature>
<reference evidence="2 3" key="1">
    <citation type="journal article" date="2022" name="Microbiol. Resour. Announc.">
        <title>Complete Genome Sequence of the Hyperthermophilic and Acidophilic Archaeon Saccharolobus caldissimus Strain HS-3T.</title>
        <authorList>
            <person name="Sakai H.D."/>
            <person name="Kurosawa N."/>
        </authorList>
    </citation>
    <scope>NUCLEOTIDE SEQUENCE [LARGE SCALE GENOMIC DNA]</scope>
    <source>
        <strain evidence="2 3">JCM32116</strain>
    </source>
</reference>
<organism evidence="2 3">
    <name type="scientific">Saccharolobus caldissimus</name>
    <dbReference type="NCBI Taxonomy" id="1702097"/>
    <lineage>
        <taxon>Archaea</taxon>
        <taxon>Thermoproteota</taxon>
        <taxon>Thermoprotei</taxon>
        <taxon>Sulfolobales</taxon>
        <taxon>Sulfolobaceae</taxon>
        <taxon>Saccharolobus</taxon>
    </lineage>
</organism>
<dbReference type="Proteomes" id="UP001319921">
    <property type="component" value="Chromosome"/>
</dbReference>
<protein>
    <submittedName>
        <fullName evidence="2">ATPase</fullName>
    </submittedName>
</protein>
<dbReference type="RefSeq" id="WP_229571531.1">
    <property type="nucleotide sequence ID" value="NZ_AP025226.1"/>
</dbReference>